<sequence>MQADQKKMPLVAAMLKYKKEQVYPFHTPGHKGGRGMEPLLAGELGAGALQMDVSLMAELDDIHCPEGCIAAAQTLAAQLYGSDRCFFAVNGTTQAIQAMLMTAVKPGGKVLIPRNAHRSVAGGLLLGDLEPVYVLPQFDAVFGINTQVTAGQIEEALQKDPSIKAVFLTSPNYYGQAADIKTIAQIAHKYGAALLVDEAHGPHLGFSELLPPSSMECGADACAQSTHKILGAMTQCSMLHVQGRRLDLKRAADVMSLLTTTSPNYLLMASLDAARFQLATGGRQMAAQAVAAADRLRRLLQTFKGLKLLTADCAGSNGIAGFDSTKVTVNVAAWGYTGIEAGEKLRQAGVAVELTDADNVLFLVTYSDGGADYDAVLAVIQQVFTELEKNKKTPRRLTVSPQLPAPQQVMSLRQAFDSAKTSIPLCRAAGKICAEQVSFYPPGIPVLLPGELITEAIIAYCENMKNLNLPVSGPADGSLREIRVVF</sequence>
<dbReference type="SUPFAM" id="SSF53383">
    <property type="entry name" value="PLP-dependent transferases"/>
    <property type="match status" value="1"/>
</dbReference>
<dbReference type="Gene3D" id="3.40.640.10">
    <property type="entry name" value="Type I PLP-dependent aspartate aminotransferase-like (Major domain)"/>
    <property type="match status" value="1"/>
</dbReference>
<name>R6J664_9FIRM</name>
<dbReference type="GO" id="GO:0004497">
    <property type="term" value="F:monooxygenase activity"/>
    <property type="evidence" value="ECO:0007669"/>
    <property type="project" value="UniProtKB-KW"/>
</dbReference>
<reference evidence="8" key="1">
    <citation type="submission" date="2012-11" db="EMBL/GenBank/DDBJ databases">
        <title>Dependencies among metagenomic species, viruses, plasmids and units of genetic variation.</title>
        <authorList>
            <person name="Nielsen H.B."/>
            <person name="Almeida M."/>
            <person name="Juncker A.S."/>
            <person name="Rasmussen S."/>
            <person name="Li J."/>
            <person name="Sunagawa S."/>
            <person name="Plichta D."/>
            <person name="Gautier L."/>
            <person name="Le Chatelier E."/>
            <person name="Peletier E."/>
            <person name="Bonde I."/>
            <person name="Nielsen T."/>
            <person name="Manichanh C."/>
            <person name="Arumugam M."/>
            <person name="Batto J."/>
            <person name="Santos M.B.Q.D."/>
            <person name="Blom N."/>
            <person name="Borruel N."/>
            <person name="Burgdorf K.S."/>
            <person name="Boumezbeur F."/>
            <person name="Casellas F."/>
            <person name="Dore J."/>
            <person name="Guarner F."/>
            <person name="Hansen T."/>
            <person name="Hildebrand F."/>
            <person name="Kaas R.S."/>
            <person name="Kennedy S."/>
            <person name="Kristiansen K."/>
            <person name="Kultima J.R."/>
            <person name="Leonard P."/>
            <person name="Levenez F."/>
            <person name="Lund O."/>
            <person name="Moumen B."/>
            <person name="Le Paslier D."/>
            <person name="Pons N."/>
            <person name="Pedersen O."/>
            <person name="Prifti E."/>
            <person name="Qin J."/>
            <person name="Raes J."/>
            <person name="Tap J."/>
            <person name="Tims S."/>
            <person name="Ussery D.W."/>
            <person name="Yamada T."/>
            <person name="MetaHit consortium"/>
            <person name="Renault P."/>
            <person name="Sicheritz-Ponten T."/>
            <person name="Bork P."/>
            <person name="Wang J."/>
            <person name="Brunak S."/>
            <person name="Ehrlich S.D."/>
        </authorList>
    </citation>
    <scope>NUCLEOTIDE SEQUENCE [LARGE SCALE GENOMIC DNA]</scope>
</reference>
<dbReference type="eggNOG" id="COG1982">
    <property type="taxonomic scope" value="Bacteria"/>
</dbReference>
<dbReference type="STRING" id="1262914.BN533_00932"/>
<feature type="domain" description="Orn/Lys/Arg decarboxylase C-terminal" evidence="7">
    <location>
        <begin position="405"/>
        <end position="467"/>
    </location>
</feature>
<keyword evidence="8" id="KW-0560">Oxidoreductase</keyword>
<dbReference type="RefSeq" id="WP_021717834.1">
    <property type="nucleotide sequence ID" value="NZ_CAUCCG010000017.1"/>
</dbReference>
<dbReference type="InterPro" id="IPR000310">
    <property type="entry name" value="Orn/Lys/Arg_deCO2ase_major_dom"/>
</dbReference>
<dbReference type="Pfam" id="PF01276">
    <property type="entry name" value="OKR_DC_1"/>
    <property type="match status" value="1"/>
</dbReference>
<keyword evidence="8" id="KW-0503">Monooxygenase</keyword>
<dbReference type="InterPro" id="IPR015424">
    <property type="entry name" value="PyrdxlP-dep_Trfase"/>
</dbReference>
<evidence type="ECO:0000256" key="5">
    <source>
        <dbReference type="ARBA" id="ARBA00023239"/>
    </source>
</evidence>
<dbReference type="PANTHER" id="PTHR43277:SF4">
    <property type="entry name" value="ARGININE DECARBOXYLASE"/>
    <property type="match status" value="1"/>
</dbReference>
<evidence type="ECO:0000313" key="8">
    <source>
        <dbReference type="EMBL" id="CDB45807.1"/>
    </source>
</evidence>
<keyword evidence="5" id="KW-0456">Lyase</keyword>
<keyword evidence="4" id="KW-0663">Pyridoxal phosphate</keyword>
<evidence type="ECO:0000256" key="2">
    <source>
        <dbReference type="ARBA" id="ARBA00010671"/>
    </source>
</evidence>
<feature type="domain" description="Orn/Lys/Arg decarboxylases family 1 pyridoxal-P attachment site" evidence="6">
    <location>
        <begin position="9"/>
        <end position="306"/>
    </location>
</feature>
<gene>
    <name evidence="8" type="ORF">BN533_00932</name>
</gene>
<dbReference type="GO" id="GO:0016831">
    <property type="term" value="F:carboxy-lyase activity"/>
    <property type="evidence" value="ECO:0007669"/>
    <property type="project" value="UniProtKB-KW"/>
</dbReference>
<dbReference type="Pfam" id="PF03711">
    <property type="entry name" value="OKR_DC_1_C"/>
    <property type="match status" value="1"/>
</dbReference>
<comment type="similarity">
    <text evidence="2">Belongs to the Orn/Lys/Arg decarboxylase class-I family.</text>
</comment>
<organism evidence="8">
    <name type="scientific">Phascolarctobacterium faecium</name>
    <dbReference type="NCBI Taxonomy" id="33025"/>
    <lineage>
        <taxon>Bacteria</taxon>
        <taxon>Bacillati</taxon>
        <taxon>Bacillota</taxon>
        <taxon>Negativicutes</taxon>
        <taxon>Acidaminococcales</taxon>
        <taxon>Acidaminococcaceae</taxon>
        <taxon>Phascolarctobacterium</taxon>
    </lineage>
</organism>
<comment type="caution">
    <text evidence="8">The sequence shown here is derived from an EMBL/GenBank/DDBJ whole genome shotgun (WGS) entry which is preliminary data.</text>
</comment>
<dbReference type="Gene3D" id="3.90.100.10">
    <property type="entry name" value="Orn/Lys/Arg decarboxylase, C-terminal domain"/>
    <property type="match status" value="1"/>
</dbReference>
<dbReference type="EMBL" id="CBDS010000056">
    <property type="protein sequence ID" value="CDB45807.1"/>
    <property type="molecule type" value="Genomic_DNA"/>
</dbReference>
<dbReference type="AlphaFoldDB" id="R6J664"/>
<evidence type="ECO:0000259" key="7">
    <source>
        <dbReference type="Pfam" id="PF03711"/>
    </source>
</evidence>
<proteinExistence type="inferred from homology"/>
<protein>
    <submittedName>
        <fullName evidence="8">Putative arginine 2-monooxygenase</fullName>
    </submittedName>
</protein>
<dbReference type="InterPro" id="IPR008286">
    <property type="entry name" value="Prn/Lys/Arg_de-COase_C"/>
</dbReference>
<dbReference type="InterPro" id="IPR015421">
    <property type="entry name" value="PyrdxlP-dep_Trfase_major"/>
</dbReference>
<evidence type="ECO:0000256" key="1">
    <source>
        <dbReference type="ARBA" id="ARBA00001933"/>
    </source>
</evidence>
<accession>R6J664</accession>
<evidence type="ECO:0000259" key="6">
    <source>
        <dbReference type="Pfam" id="PF01276"/>
    </source>
</evidence>
<comment type="cofactor">
    <cofactor evidence="1">
        <name>pyridoxal 5'-phosphate</name>
        <dbReference type="ChEBI" id="CHEBI:597326"/>
    </cofactor>
</comment>
<dbReference type="InterPro" id="IPR036633">
    <property type="entry name" value="Prn/Lys/Arg_de-COase_C_sf"/>
</dbReference>
<keyword evidence="3" id="KW-0210">Decarboxylase</keyword>
<dbReference type="SUPFAM" id="SSF55904">
    <property type="entry name" value="Ornithine decarboxylase C-terminal domain"/>
    <property type="match status" value="1"/>
</dbReference>
<evidence type="ECO:0000256" key="4">
    <source>
        <dbReference type="ARBA" id="ARBA00022898"/>
    </source>
</evidence>
<evidence type="ECO:0000256" key="3">
    <source>
        <dbReference type="ARBA" id="ARBA00022793"/>
    </source>
</evidence>
<dbReference type="InterPro" id="IPR052357">
    <property type="entry name" value="Orn_Lys_Arg_decarboxylase-I"/>
</dbReference>
<dbReference type="HOGENOM" id="CLU_025925_2_1_9"/>
<dbReference type="PANTHER" id="PTHR43277">
    <property type="entry name" value="ARGININE DECARBOXYLASE"/>
    <property type="match status" value="1"/>
</dbReference>